<dbReference type="CDD" id="cd04191">
    <property type="entry name" value="Glucan_BSP_MdoH"/>
    <property type="match status" value="1"/>
</dbReference>
<feature type="transmembrane region" description="Helical" evidence="12">
    <location>
        <begin position="46"/>
        <end position="65"/>
    </location>
</feature>
<evidence type="ECO:0000259" key="13">
    <source>
        <dbReference type="Pfam" id="PF13632"/>
    </source>
</evidence>
<keyword evidence="15" id="KW-1185">Reference proteome</keyword>
<dbReference type="InterPro" id="IPR001173">
    <property type="entry name" value="Glyco_trans_2-like"/>
</dbReference>
<gene>
    <name evidence="14" type="primary">mdoH</name>
    <name evidence="14" type="ORF">E4O86_03120</name>
</gene>
<dbReference type="InterPro" id="IPR029044">
    <property type="entry name" value="Nucleotide-diphossugar_trans"/>
</dbReference>
<dbReference type="NCBIfam" id="NF003958">
    <property type="entry name" value="PRK05454.2-1"/>
    <property type="match status" value="1"/>
</dbReference>
<keyword evidence="11 12" id="KW-0472">Membrane</keyword>
<feature type="transmembrane region" description="Helical" evidence="12">
    <location>
        <begin position="448"/>
        <end position="468"/>
    </location>
</feature>
<sequence>MSAEKSVLPLVTGSGMPAREPLAMPTQDLRAWCAQLPPDGTDLRVVWARLVTFGGGFALTAFGLYEMIRVVSLGGITILEGIMTVLFTVTFSWIALAATTALAGVIAGPRMRTLASARTPLTTRTALVMPIYHEDARRTTACLQAMAEDLARVGAGGAFEIVVLSDSTNPDAWVRETLAINRLARDLAGVMPVWYRRRWHNTAKKAGNVKDFVEHWGGRYDHMVVLDADSLMSAETLVCLVQAMQADPKLGILQTVPVLANGRTLFARLQQFAGRVHGPIVARGLAAWQGFDGNYWGHNAIIRTAAFAGACGLPDLPGRKPFGGHILSHDFVEAALIRRAGWRVEMASELTGSWEESPPSLIDVAIRDRRWAQGNLQHSKVIGARGLAWPSRIHFATGIMSYAASPLWLLLIVAGLALSAQAHFIRPEYFAKDFQLFPTWPRFDSERMIQLFILTMGVLFFPKMLGLIRGLLEPELRRGCGGALALVGSTLLEIVLTSLYAPIMMLVHSRHVFEILTGNDAGWSKQRRGQGGSDWYEPMVRHRWHTGFGVGIVILATFISPAMIGWLSPIILGLVFAIPLSWMSGNARIGTDLAHAGLLLTPEETAPHPILRRADAIEAGLPDLPEDGIAIIIADPAARAEHFDRVGEPPAAHRGHPEPELLTAATKIREATTRREALAWLKGRERLFVASHRTLAEALAQLPIEPDDHQQEAALARRA</sequence>
<evidence type="ECO:0000256" key="12">
    <source>
        <dbReference type="SAM" id="Phobius"/>
    </source>
</evidence>
<feature type="domain" description="Glycosyltransferase 2-like" evidence="13">
    <location>
        <begin position="224"/>
        <end position="416"/>
    </location>
</feature>
<evidence type="ECO:0000256" key="8">
    <source>
        <dbReference type="ARBA" id="ARBA00022679"/>
    </source>
</evidence>
<evidence type="ECO:0000256" key="4">
    <source>
        <dbReference type="ARBA" id="ARBA00020585"/>
    </source>
</evidence>
<evidence type="ECO:0000256" key="10">
    <source>
        <dbReference type="ARBA" id="ARBA00022989"/>
    </source>
</evidence>
<keyword evidence="8" id="KW-0808">Transferase</keyword>
<dbReference type="NCBIfam" id="NF003956">
    <property type="entry name" value="PRK05454.1-3"/>
    <property type="match status" value="1"/>
</dbReference>
<dbReference type="InterPro" id="IPR050321">
    <property type="entry name" value="Glycosyltr_2/OpgH_subfam"/>
</dbReference>
<feature type="transmembrane region" description="Helical" evidence="12">
    <location>
        <begin position="480"/>
        <end position="503"/>
    </location>
</feature>
<dbReference type="GO" id="GO:0016758">
    <property type="term" value="F:hexosyltransferase activity"/>
    <property type="evidence" value="ECO:0007669"/>
    <property type="project" value="TreeGrafter"/>
</dbReference>
<comment type="subcellular location">
    <subcellularLocation>
        <location evidence="1">Cell inner membrane</location>
        <topology evidence="1">Multi-pass membrane protein</topology>
    </subcellularLocation>
</comment>
<keyword evidence="10 12" id="KW-1133">Transmembrane helix</keyword>
<dbReference type="AlphaFoldDB" id="A0A964T1Q2"/>
<feature type="transmembrane region" description="Helical" evidence="12">
    <location>
        <begin position="407"/>
        <end position="425"/>
    </location>
</feature>
<dbReference type="Gene3D" id="3.90.550.10">
    <property type="entry name" value="Spore Coat Polysaccharide Biosynthesis Protein SpsA, Chain A"/>
    <property type="match status" value="1"/>
</dbReference>
<keyword evidence="7" id="KW-0328">Glycosyltransferase</keyword>
<feature type="transmembrane region" description="Helical" evidence="12">
    <location>
        <begin position="85"/>
        <end position="108"/>
    </location>
</feature>
<accession>A0A964T1Q2</accession>
<dbReference type="OrthoDB" id="9806824at2"/>
<dbReference type="PANTHER" id="PTHR43867:SF5">
    <property type="entry name" value="GLUCANS BIOSYNTHESIS GLUCOSYLTRANSFERASE H"/>
    <property type="match status" value="1"/>
</dbReference>
<organism evidence="14 15">
    <name type="scientific">Propylenella binzhouense</name>
    <dbReference type="NCBI Taxonomy" id="2555902"/>
    <lineage>
        <taxon>Bacteria</taxon>
        <taxon>Pseudomonadati</taxon>
        <taxon>Pseudomonadota</taxon>
        <taxon>Alphaproteobacteria</taxon>
        <taxon>Hyphomicrobiales</taxon>
        <taxon>Propylenellaceae</taxon>
        <taxon>Propylenella</taxon>
    </lineage>
</organism>
<dbReference type="NCBIfam" id="NF003962">
    <property type="entry name" value="PRK05454.2-5"/>
    <property type="match status" value="1"/>
</dbReference>
<reference evidence="14" key="1">
    <citation type="submission" date="2019-03" db="EMBL/GenBank/DDBJ databases">
        <title>Afifella sp. nov., isolated from activated sludge.</title>
        <authorList>
            <person name="Li Q."/>
            <person name="Liu Y."/>
        </authorList>
    </citation>
    <scope>NUCLEOTIDE SEQUENCE</scope>
    <source>
        <strain evidence="14">L72</strain>
    </source>
</reference>
<name>A0A964T1Q2_9HYPH</name>
<evidence type="ECO:0000256" key="5">
    <source>
        <dbReference type="ARBA" id="ARBA00022475"/>
    </source>
</evidence>
<evidence type="ECO:0000256" key="9">
    <source>
        <dbReference type="ARBA" id="ARBA00022692"/>
    </source>
</evidence>
<keyword evidence="5" id="KW-1003">Cell membrane</keyword>
<dbReference type="Pfam" id="PF13632">
    <property type="entry name" value="Glyco_trans_2_3"/>
    <property type="match status" value="1"/>
</dbReference>
<dbReference type="PANTHER" id="PTHR43867">
    <property type="entry name" value="CELLULOSE SYNTHASE CATALYTIC SUBUNIT A [UDP-FORMING]"/>
    <property type="match status" value="1"/>
</dbReference>
<proteinExistence type="inferred from homology"/>
<evidence type="ECO:0000256" key="7">
    <source>
        <dbReference type="ARBA" id="ARBA00022676"/>
    </source>
</evidence>
<comment type="caution">
    <text evidence="14">The sequence shown here is derived from an EMBL/GenBank/DDBJ whole genome shotgun (WGS) entry which is preliminary data.</text>
</comment>
<evidence type="ECO:0000313" key="14">
    <source>
        <dbReference type="EMBL" id="MYZ46710.1"/>
    </source>
</evidence>
<comment type="pathway">
    <text evidence="2">Glycan metabolism; osmoregulated periplasmic glucan (OPG) biosynthesis.</text>
</comment>
<dbReference type="GO" id="GO:0005886">
    <property type="term" value="C:plasma membrane"/>
    <property type="evidence" value="ECO:0007669"/>
    <property type="project" value="UniProtKB-SubCell"/>
</dbReference>
<protein>
    <recommendedName>
        <fullName evidence="4">Glucans biosynthesis glucosyltransferase H</fullName>
    </recommendedName>
</protein>
<keyword evidence="6" id="KW-0997">Cell inner membrane</keyword>
<dbReference type="SUPFAM" id="SSF53448">
    <property type="entry name" value="Nucleotide-diphospho-sugar transferases"/>
    <property type="match status" value="1"/>
</dbReference>
<evidence type="ECO:0000256" key="11">
    <source>
        <dbReference type="ARBA" id="ARBA00023136"/>
    </source>
</evidence>
<feature type="transmembrane region" description="Helical" evidence="12">
    <location>
        <begin position="548"/>
        <end position="578"/>
    </location>
</feature>
<evidence type="ECO:0000256" key="1">
    <source>
        <dbReference type="ARBA" id="ARBA00004429"/>
    </source>
</evidence>
<evidence type="ECO:0000313" key="15">
    <source>
        <dbReference type="Proteomes" id="UP000773614"/>
    </source>
</evidence>
<evidence type="ECO:0000256" key="3">
    <source>
        <dbReference type="ARBA" id="ARBA00009337"/>
    </source>
</evidence>
<dbReference type="Proteomes" id="UP000773614">
    <property type="component" value="Unassembled WGS sequence"/>
</dbReference>
<comment type="similarity">
    <text evidence="3">Belongs to the glycosyltransferase 2 family. OpgH subfamily.</text>
</comment>
<evidence type="ECO:0000256" key="2">
    <source>
        <dbReference type="ARBA" id="ARBA00005001"/>
    </source>
</evidence>
<dbReference type="RefSeq" id="WP_161139050.1">
    <property type="nucleotide sequence ID" value="NZ_SPKJ01000005.1"/>
</dbReference>
<evidence type="ECO:0000256" key="6">
    <source>
        <dbReference type="ARBA" id="ARBA00022519"/>
    </source>
</evidence>
<keyword evidence="9 12" id="KW-0812">Transmembrane</keyword>
<dbReference type="EMBL" id="SPKJ01000005">
    <property type="protein sequence ID" value="MYZ46710.1"/>
    <property type="molecule type" value="Genomic_DNA"/>
</dbReference>